<sequence>MCTSPMPSGNGRNARRKKKECLGMREKGTDLGGLTCSQWAVIIEVGNFRPLSVLLTSQEKARWKVKIAAHVCGLKKG</sequence>
<reference evidence="1 2" key="1">
    <citation type="submission" date="2024-01" db="EMBL/GenBank/DDBJ databases">
        <title>The complete chloroplast genome sequence of Lithospermum erythrorhizon: insights into the phylogenetic relationship among Boraginaceae species and the maternal lineages of purple gromwells.</title>
        <authorList>
            <person name="Okada T."/>
            <person name="Watanabe K."/>
        </authorList>
    </citation>
    <scope>NUCLEOTIDE SEQUENCE [LARGE SCALE GENOMIC DNA]</scope>
</reference>
<name>A0AAV3PHK5_LITER</name>
<accession>A0AAV3PHK5</accession>
<gene>
    <name evidence="1" type="ORF">LIER_09978</name>
</gene>
<dbReference type="AlphaFoldDB" id="A0AAV3PHK5"/>
<comment type="caution">
    <text evidence="1">The sequence shown here is derived from an EMBL/GenBank/DDBJ whole genome shotgun (WGS) entry which is preliminary data.</text>
</comment>
<evidence type="ECO:0000313" key="1">
    <source>
        <dbReference type="EMBL" id="GAA0151207.1"/>
    </source>
</evidence>
<evidence type="ECO:0000313" key="2">
    <source>
        <dbReference type="Proteomes" id="UP001454036"/>
    </source>
</evidence>
<dbReference type="EMBL" id="BAABME010001739">
    <property type="protein sequence ID" value="GAA0151207.1"/>
    <property type="molecule type" value="Genomic_DNA"/>
</dbReference>
<organism evidence="1 2">
    <name type="scientific">Lithospermum erythrorhizon</name>
    <name type="common">Purple gromwell</name>
    <name type="synonym">Lithospermum officinale var. erythrorhizon</name>
    <dbReference type="NCBI Taxonomy" id="34254"/>
    <lineage>
        <taxon>Eukaryota</taxon>
        <taxon>Viridiplantae</taxon>
        <taxon>Streptophyta</taxon>
        <taxon>Embryophyta</taxon>
        <taxon>Tracheophyta</taxon>
        <taxon>Spermatophyta</taxon>
        <taxon>Magnoliopsida</taxon>
        <taxon>eudicotyledons</taxon>
        <taxon>Gunneridae</taxon>
        <taxon>Pentapetalae</taxon>
        <taxon>asterids</taxon>
        <taxon>lamiids</taxon>
        <taxon>Boraginales</taxon>
        <taxon>Boraginaceae</taxon>
        <taxon>Boraginoideae</taxon>
        <taxon>Lithospermeae</taxon>
        <taxon>Lithospermum</taxon>
    </lineage>
</organism>
<protein>
    <submittedName>
        <fullName evidence="1">Uncharacterized protein</fullName>
    </submittedName>
</protein>
<keyword evidence="2" id="KW-1185">Reference proteome</keyword>
<dbReference type="Proteomes" id="UP001454036">
    <property type="component" value="Unassembled WGS sequence"/>
</dbReference>
<proteinExistence type="predicted"/>